<dbReference type="SMART" id="SM00153">
    <property type="entry name" value="VHP"/>
    <property type="match status" value="1"/>
</dbReference>
<evidence type="ECO:0000313" key="3">
    <source>
        <dbReference type="EMBL" id="KAG7363991.1"/>
    </source>
</evidence>
<protein>
    <submittedName>
        <fullName evidence="3">Villin headpiece domain containing protein</fullName>
    </submittedName>
</protein>
<keyword evidence="4" id="KW-1185">Reference proteome</keyword>
<feature type="domain" description="HP" evidence="2">
    <location>
        <begin position="591"/>
        <end position="653"/>
    </location>
</feature>
<sequence>MNKDKNDDDDNSENTAGILIEYYSSTDDDEAKVVDDFSYYEEEEIIIESEDETTKTEFILPKNNKNCDDDDDDDDDDLYEEITVGDDEEWLIDGAQEDSMVWRPDGRKDDRNINDDVDGEIENYTSVNDRIAAAGNVDDSLCDDSSIAIVSVDSSHFFQDDGTDSDPVRHSKWLDTMQTAMTEGAKKAVMEQLARENVRREVAARQQEKRRLLQLETAKLRASLPEDAKRLVISNKNGSECGSNSVSTTIIQEAQQYNETAARDENTTDSTTPAPVDTGNPKMAFSKLRRQAVPNQLTGSNLELEATEPCTTVSPQQSSSSVSRSRKIISPVTNMNMKSTLISSGSFVQRSEYLSSSGPYPSNGSVEAIDIQKKVTHAPHSTMLKETMHPEQDLNRQEAENSIRTGTSIAQRTHEAVISQGCHISKKVDENPSVNTDRLGFHTSSVGEKDHTKPHSIGDQNKIVVSRINAPGHLDVKLGRLLGTTNGSSRNSMHACESPDSLSTPSSASKPSCLPISSSFSTSPISAITNSVSKRTDNERHPPKMQSKRPGLLQQPIHEVPSMFLAAYQRDPNIESKKESPVSNVPMISNETDTTYYSLEQLQSGDVGGIDIRHRERYLSPSDFQLYFKMSKDEFATLPKWKRDKAKRTLKLF</sequence>
<feature type="region of interest" description="Disordered" evidence="1">
    <location>
        <begin position="485"/>
        <end position="516"/>
    </location>
</feature>
<organism evidence="3 4">
    <name type="scientific">Nitzschia inconspicua</name>
    <dbReference type="NCBI Taxonomy" id="303405"/>
    <lineage>
        <taxon>Eukaryota</taxon>
        <taxon>Sar</taxon>
        <taxon>Stramenopiles</taxon>
        <taxon>Ochrophyta</taxon>
        <taxon>Bacillariophyta</taxon>
        <taxon>Bacillariophyceae</taxon>
        <taxon>Bacillariophycidae</taxon>
        <taxon>Bacillariales</taxon>
        <taxon>Bacillariaceae</taxon>
        <taxon>Nitzschia</taxon>
    </lineage>
</organism>
<gene>
    <name evidence="3" type="ORF">IV203_037193</name>
</gene>
<evidence type="ECO:0000313" key="4">
    <source>
        <dbReference type="Proteomes" id="UP000693970"/>
    </source>
</evidence>
<feature type="compositionally biased region" description="Low complexity" evidence="1">
    <location>
        <begin position="498"/>
        <end position="516"/>
    </location>
</feature>
<evidence type="ECO:0000256" key="1">
    <source>
        <dbReference type="SAM" id="MobiDB-lite"/>
    </source>
</evidence>
<feature type="region of interest" description="Disordered" evidence="1">
    <location>
        <begin position="530"/>
        <end position="551"/>
    </location>
</feature>
<dbReference type="GO" id="GO:0003779">
    <property type="term" value="F:actin binding"/>
    <property type="evidence" value="ECO:0007669"/>
    <property type="project" value="InterPro"/>
</dbReference>
<accession>A0A9K3LP69</accession>
<evidence type="ECO:0000259" key="2">
    <source>
        <dbReference type="PROSITE" id="PS51089"/>
    </source>
</evidence>
<comment type="caution">
    <text evidence="3">The sequence shown here is derived from an EMBL/GenBank/DDBJ whole genome shotgun (WGS) entry which is preliminary data.</text>
</comment>
<feature type="region of interest" description="Disordered" evidence="1">
    <location>
        <begin position="260"/>
        <end position="280"/>
    </location>
</feature>
<reference evidence="3" key="2">
    <citation type="submission" date="2021-04" db="EMBL/GenBank/DDBJ databases">
        <authorList>
            <person name="Podell S."/>
        </authorList>
    </citation>
    <scope>NUCLEOTIDE SEQUENCE</scope>
    <source>
        <strain evidence="3">Hildebrandi</strain>
    </source>
</reference>
<dbReference type="EMBL" id="JAGRRH010000009">
    <property type="protein sequence ID" value="KAG7363991.1"/>
    <property type="molecule type" value="Genomic_DNA"/>
</dbReference>
<dbReference type="InterPro" id="IPR003128">
    <property type="entry name" value="Villin_headpiece"/>
</dbReference>
<dbReference type="PROSITE" id="PS51089">
    <property type="entry name" value="HP"/>
    <property type="match status" value="1"/>
</dbReference>
<name>A0A9K3LP69_9STRA</name>
<dbReference type="AlphaFoldDB" id="A0A9K3LP69"/>
<dbReference type="OrthoDB" id="28894at2759"/>
<dbReference type="Pfam" id="PF02209">
    <property type="entry name" value="VHP"/>
    <property type="match status" value="1"/>
</dbReference>
<dbReference type="GO" id="GO:0007010">
    <property type="term" value="P:cytoskeleton organization"/>
    <property type="evidence" value="ECO:0007669"/>
    <property type="project" value="InterPro"/>
</dbReference>
<reference evidence="3" key="1">
    <citation type="journal article" date="2021" name="Sci. Rep.">
        <title>Diploid genomic architecture of Nitzschia inconspicua, an elite biomass production diatom.</title>
        <authorList>
            <person name="Oliver A."/>
            <person name="Podell S."/>
            <person name="Pinowska A."/>
            <person name="Traller J.C."/>
            <person name="Smith S.R."/>
            <person name="McClure R."/>
            <person name="Beliaev A."/>
            <person name="Bohutskyi P."/>
            <person name="Hill E.A."/>
            <person name="Rabines A."/>
            <person name="Zheng H."/>
            <person name="Allen L.Z."/>
            <person name="Kuo A."/>
            <person name="Grigoriev I.V."/>
            <person name="Allen A.E."/>
            <person name="Hazlebeck D."/>
            <person name="Allen E.E."/>
        </authorList>
    </citation>
    <scope>NUCLEOTIDE SEQUENCE</scope>
    <source>
        <strain evidence="3">Hildebrandi</strain>
    </source>
</reference>
<proteinExistence type="predicted"/>
<dbReference type="Proteomes" id="UP000693970">
    <property type="component" value="Unassembled WGS sequence"/>
</dbReference>